<reference evidence="4" key="1">
    <citation type="submission" date="2019-08" db="EMBL/GenBank/DDBJ databases">
        <title>Carotenoids and Carotenoid Binding Proteins in the Halophilic Cyanobacterium Euhalothece sp. ZM00.</title>
        <authorList>
            <person name="Cho S.M."/>
            <person name="Song J.Y."/>
            <person name="Park Y.-I."/>
        </authorList>
    </citation>
    <scope>NUCLEOTIDE SEQUENCE [LARGE SCALE GENOMIC DNA]</scope>
    <source>
        <strain evidence="4">Z-M001</strain>
    </source>
</reference>
<dbReference type="AlphaFoldDB" id="A0A5B8NIA2"/>
<dbReference type="EC" id="4.-.-.-" evidence="3"/>
<proteinExistence type="inferred from homology"/>
<dbReference type="InterPro" id="IPR018536">
    <property type="entry name" value="CpcS/CpeS"/>
</dbReference>
<dbReference type="HAMAP" id="MF_01459">
    <property type="entry name" value="Chrphore_lyase_CpxS"/>
    <property type="match status" value="1"/>
</dbReference>
<evidence type="ECO:0000313" key="4">
    <source>
        <dbReference type="EMBL" id="QDZ38646.1"/>
    </source>
</evidence>
<dbReference type="EMBL" id="CP042326">
    <property type="protein sequence ID" value="QDZ38646.1"/>
    <property type="molecule type" value="Genomic_DNA"/>
</dbReference>
<dbReference type="OrthoDB" id="554080at2"/>
<name>A0A5B8NIA2_9CHRO</name>
<dbReference type="Proteomes" id="UP000318453">
    <property type="component" value="Chromosome"/>
</dbReference>
<protein>
    <recommendedName>
        <fullName evidence="3">Chromophore lyase CpcS/CpeS</fullName>
        <ecNumber evidence="3">4.-.-.-</ecNumber>
    </recommendedName>
</protein>
<dbReference type="KEGG" id="enn:FRE64_01005"/>
<dbReference type="GO" id="GO:0017006">
    <property type="term" value="P:protein-tetrapyrrole linkage"/>
    <property type="evidence" value="ECO:0007669"/>
    <property type="project" value="UniProtKB-UniRule"/>
</dbReference>
<dbReference type="Gene3D" id="2.40.128.20">
    <property type="match status" value="1"/>
</dbReference>
<evidence type="ECO:0000256" key="1">
    <source>
        <dbReference type="ARBA" id="ARBA00010681"/>
    </source>
</evidence>
<gene>
    <name evidence="3" type="primary">cpcS</name>
    <name evidence="4" type="ORF">FRE64_01005</name>
</gene>
<keyword evidence="2 3" id="KW-0456">Lyase</keyword>
<dbReference type="RefSeq" id="WP_146294257.1">
    <property type="nucleotide sequence ID" value="NZ_CP042326.1"/>
</dbReference>
<dbReference type="GO" id="GO:0016829">
    <property type="term" value="F:lyase activity"/>
    <property type="evidence" value="ECO:0007669"/>
    <property type="project" value="UniProtKB-KW"/>
</dbReference>
<dbReference type="InterPro" id="IPR012674">
    <property type="entry name" value="Calycin"/>
</dbReference>
<evidence type="ECO:0000256" key="2">
    <source>
        <dbReference type="ARBA" id="ARBA00023239"/>
    </source>
</evidence>
<comment type="similarity">
    <text evidence="1 3">Belongs to the CpcS/CpeS biliprotein lyase family.</text>
</comment>
<evidence type="ECO:0000313" key="5">
    <source>
        <dbReference type="Proteomes" id="UP000318453"/>
    </source>
</evidence>
<comment type="function">
    <text evidence="3">Covalently attaches a chromophore to Cys residue(s) of phycobiliproteins.</text>
</comment>
<keyword evidence="5" id="KW-1185">Reference proteome</keyword>
<dbReference type="Pfam" id="PF09367">
    <property type="entry name" value="CpeS"/>
    <property type="match status" value="1"/>
</dbReference>
<evidence type="ECO:0000256" key="3">
    <source>
        <dbReference type="HAMAP-Rule" id="MF_01459"/>
    </source>
</evidence>
<sequence>MMDIKTFFEQSEGKWFTQRTRYNLAQKSVDNGKAELTVELLGGEDSAIAALRQEVSSQLNPPSDANLLSLAGAKITWEDETQSEKGASLIALIPYDQQKGQFVQKLMNSDQTPTVGDFVLGEDEALTLSSKTANNSLLKERLWFAHPNLRLRTVWEEHDTNQQSWVLFYSEIRRINA</sequence>
<accession>A0A5B8NIA2</accession>
<dbReference type="CDD" id="cd16339">
    <property type="entry name" value="CpcS"/>
    <property type="match status" value="1"/>
</dbReference>
<organism evidence="4 5">
    <name type="scientific">Euhalothece natronophila Z-M001</name>
    <dbReference type="NCBI Taxonomy" id="522448"/>
    <lineage>
        <taxon>Bacteria</taxon>
        <taxon>Bacillati</taxon>
        <taxon>Cyanobacteriota</taxon>
        <taxon>Cyanophyceae</taxon>
        <taxon>Oscillatoriophycideae</taxon>
        <taxon>Chroococcales</taxon>
        <taxon>Halothecacae</taxon>
        <taxon>Halothece cluster</taxon>
        <taxon>Euhalothece</taxon>
    </lineage>
</organism>